<dbReference type="SUPFAM" id="SSF57440">
    <property type="entry name" value="Kringle-like"/>
    <property type="match status" value="1"/>
</dbReference>
<evidence type="ECO:0000259" key="9">
    <source>
        <dbReference type="PROSITE" id="PS50050"/>
    </source>
</evidence>
<evidence type="ECO:0000256" key="5">
    <source>
        <dbReference type="PROSITE-ProRule" id="PRU00206"/>
    </source>
</evidence>
<dbReference type="Pfam" id="PF00051">
    <property type="entry name" value="Kringle"/>
    <property type="match status" value="1"/>
</dbReference>
<dbReference type="PRINTS" id="PR00018">
    <property type="entry name" value="KRINGLE"/>
</dbReference>
<evidence type="ECO:0008006" key="13">
    <source>
        <dbReference type="Google" id="ProtNLM"/>
    </source>
</evidence>
<evidence type="ECO:0000313" key="12">
    <source>
        <dbReference type="Proteomes" id="UP000751190"/>
    </source>
</evidence>
<dbReference type="InterPro" id="IPR013806">
    <property type="entry name" value="Kringle-like"/>
</dbReference>
<dbReference type="AlphaFoldDB" id="A0A8J5XD22"/>
<keyword evidence="3 5" id="KW-1015">Disulfide bond</keyword>
<evidence type="ECO:0000256" key="2">
    <source>
        <dbReference type="ARBA" id="ARBA00022737"/>
    </source>
</evidence>
<proteinExistence type="predicted"/>
<evidence type="ECO:0000256" key="7">
    <source>
        <dbReference type="SAM" id="Phobius"/>
    </source>
</evidence>
<feature type="transmembrane region" description="Helical" evidence="7">
    <location>
        <begin position="539"/>
        <end position="561"/>
    </location>
</feature>
<dbReference type="OrthoDB" id="272018at2759"/>
<feature type="compositionally biased region" description="Low complexity" evidence="6">
    <location>
        <begin position="506"/>
        <end position="524"/>
    </location>
</feature>
<evidence type="ECO:0000256" key="1">
    <source>
        <dbReference type="ARBA" id="ARBA00022572"/>
    </source>
</evidence>
<evidence type="ECO:0000256" key="3">
    <source>
        <dbReference type="ARBA" id="ARBA00023157"/>
    </source>
</evidence>
<sequence>MRTRAAACLLASVAAATGREDEPAPYAFGGIVRERVDMNEIVFYKTTIPTGALAVKISIAPLFGDADVFMSFEPFDDLEDATFRMEEPGMQEMLLRRSAYDWTCITLTCDLYFAIFGYTTSDYLFRASNFSDPTIEDPYAVECAPGCTHFELTDAECHVNCNTTECMYDGGDCLLKEEYCTRGCPNAFLNDSICDEACFTPECHWDGDACFEGTDQKVGCAPRCLPIWLSNGECDAECNNAPCGWDGDDCFHGHNDCYYEKDGTDYRGTVNRTKSGLACQLWSEQYPQQHTRTARWYPYAGLGGHNYCRNPDNEPSPWCYTTDPMVRWELCEIPNVTATCPTKQPTPDYAAGELLIGADGRCPDETYQRRRGVCAPCTACAEGMEERIKCSTEYDRICAPACAASLSTRFDSQGKGALTMVQSLCAYASYNHSSVASFDAKKLCSSYCCHAFELAAGACDYDGAHLDTWNDIKRNLVLGHETLCRTPVDSCPVFAAAKADSRGDKGASAPAGSGARARGGSRAAPSEMVTTVEAIHNPFVLTMLTLGGASLLALGLVVMWYRRRVKATLLYASPNAPDTEEMQEQPRE</sequence>
<organism evidence="11 12">
    <name type="scientific">Diacronema lutheri</name>
    <name type="common">Unicellular marine alga</name>
    <name type="synonym">Monochrysis lutheri</name>
    <dbReference type="NCBI Taxonomy" id="2081491"/>
    <lineage>
        <taxon>Eukaryota</taxon>
        <taxon>Haptista</taxon>
        <taxon>Haptophyta</taxon>
        <taxon>Pavlovophyceae</taxon>
        <taxon>Pavlovales</taxon>
        <taxon>Pavlovaceae</taxon>
        <taxon>Diacronema</taxon>
    </lineage>
</organism>
<evidence type="ECO:0000256" key="4">
    <source>
        <dbReference type="ARBA" id="ARBA00023180"/>
    </source>
</evidence>
<dbReference type="InterPro" id="IPR000800">
    <property type="entry name" value="Notch_dom"/>
</dbReference>
<dbReference type="InterPro" id="IPR038178">
    <property type="entry name" value="Kringle_sf"/>
</dbReference>
<feature type="chain" id="PRO_5035241141" description="Kringle domain-containing protein" evidence="8">
    <location>
        <begin position="19"/>
        <end position="588"/>
    </location>
</feature>
<feature type="disulfide bond" evidence="5">
    <location>
        <begin position="380"/>
        <end position="398"/>
    </location>
</feature>
<dbReference type="InterPro" id="IPR018056">
    <property type="entry name" value="Kringle_CS"/>
</dbReference>
<keyword evidence="7" id="KW-1133">Transmembrane helix</keyword>
<evidence type="ECO:0000256" key="6">
    <source>
        <dbReference type="SAM" id="MobiDB-lite"/>
    </source>
</evidence>
<keyword evidence="7" id="KW-0472">Membrane</keyword>
<dbReference type="Gene3D" id="2.40.20.10">
    <property type="entry name" value="Plasminogen Kringle 4"/>
    <property type="match status" value="1"/>
</dbReference>
<evidence type="ECO:0000313" key="11">
    <source>
        <dbReference type="EMBL" id="KAG8461427.1"/>
    </source>
</evidence>
<keyword evidence="1" id="KW-0420">Kringle</keyword>
<dbReference type="InterPro" id="IPR000001">
    <property type="entry name" value="Kringle"/>
</dbReference>
<dbReference type="PANTHER" id="PTHR24261:SF7">
    <property type="entry name" value="KRINGLE DOMAIN-CONTAINING PROTEIN"/>
    <property type="match status" value="1"/>
</dbReference>
<keyword evidence="4" id="KW-0325">Glycoprotein</keyword>
<reference evidence="11" key="1">
    <citation type="submission" date="2021-05" db="EMBL/GenBank/DDBJ databases">
        <title>The genome of the haptophyte Pavlova lutheri (Diacronema luteri, Pavlovales) - a model for lipid biosynthesis in eukaryotic algae.</title>
        <authorList>
            <person name="Hulatt C.J."/>
            <person name="Posewitz M.C."/>
        </authorList>
    </citation>
    <scope>NUCLEOTIDE SEQUENCE</scope>
    <source>
        <strain evidence="11">NIVA-4/92</strain>
    </source>
</reference>
<dbReference type="PROSITE" id="PS50050">
    <property type="entry name" value="TNFR_NGFR_2"/>
    <property type="match status" value="1"/>
</dbReference>
<dbReference type="SMART" id="SM00130">
    <property type="entry name" value="KR"/>
    <property type="match status" value="1"/>
</dbReference>
<dbReference type="Proteomes" id="UP000751190">
    <property type="component" value="Unassembled WGS sequence"/>
</dbReference>
<dbReference type="Pfam" id="PF00066">
    <property type="entry name" value="Notch"/>
    <property type="match status" value="3"/>
</dbReference>
<feature type="domain" description="Kringle" evidence="10">
    <location>
        <begin position="259"/>
        <end position="336"/>
    </location>
</feature>
<dbReference type="PANTHER" id="PTHR24261">
    <property type="entry name" value="PLASMINOGEN-RELATED"/>
    <property type="match status" value="1"/>
</dbReference>
<dbReference type="InterPro" id="IPR050759">
    <property type="entry name" value="Serine_protease_kringle"/>
</dbReference>
<dbReference type="SMART" id="SM00004">
    <property type="entry name" value="NL"/>
    <property type="match status" value="3"/>
</dbReference>
<keyword evidence="12" id="KW-1185">Reference proteome</keyword>
<evidence type="ECO:0000259" key="10">
    <source>
        <dbReference type="PROSITE" id="PS50070"/>
    </source>
</evidence>
<comment type="caution">
    <text evidence="11">The sequence shown here is derived from an EMBL/GenBank/DDBJ whole genome shotgun (WGS) entry which is preliminary data.</text>
</comment>
<feature type="domain" description="TNFR-Cys" evidence="9">
    <location>
        <begin position="361"/>
        <end position="398"/>
    </location>
</feature>
<dbReference type="PROSITE" id="PS00021">
    <property type="entry name" value="KRINGLE_1"/>
    <property type="match status" value="1"/>
</dbReference>
<dbReference type="CDD" id="cd00108">
    <property type="entry name" value="KR"/>
    <property type="match status" value="1"/>
</dbReference>
<name>A0A8J5XD22_DIALT</name>
<dbReference type="PROSITE" id="PS50070">
    <property type="entry name" value="KRINGLE_2"/>
    <property type="match status" value="1"/>
</dbReference>
<dbReference type="InterPro" id="IPR001368">
    <property type="entry name" value="TNFR/NGFR_Cys_rich_reg"/>
</dbReference>
<dbReference type="GO" id="GO:0005615">
    <property type="term" value="C:extracellular space"/>
    <property type="evidence" value="ECO:0007669"/>
    <property type="project" value="TreeGrafter"/>
</dbReference>
<feature type="repeat" description="TNFR-Cys" evidence="5">
    <location>
        <begin position="361"/>
        <end position="398"/>
    </location>
</feature>
<keyword evidence="8" id="KW-0732">Signal</keyword>
<accession>A0A8J5XD22</accession>
<dbReference type="EMBL" id="JAGTXO010000026">
    <property type="protein sequence ID" value="KAG8461427.1"/>
    <property type="molecule type" value="Genomic_DNA"/>
</dbReference>
<dbReference type="Gene3D" id="3.30.300.320">
    <property type="match status" value="1"/>
</dbReference>
<evidence type="ECO:0000256" key="8">
    <source>
        <dbReference type="SAM" id="SignalP"/>
    </source>
</evidence>
<dbReference type="GO" id="GO:0005102">
    <property type="term" value="F:signaling receptor binding"/>
    <property type="evidence" value="ECO:0007669"/>
    <property type="project" value="TreeGrafter"/>
</dbReference>
<dbReference type="PRINTS" id="PR01452">
    <property type="entry name" value="LNOTCHREPEAT"/>
</dbReference>
<feature type="signal peptide" evidence="8">
    <location>
        <begin position="1"/>
        <end position="18"/>
    </location>
</feature>
<keyword evidence="2" id="KW-0677">Repeat</keyword>
<feature type="region of interest" description="Disordered" evidence="6">
    <location>
        <begin position="502"/>
        <end position="524"/>
    </location>
</feature>
<comment type="caution">
    <text evidence="5">Lacks conserved residue(s) required for the propagation of feature annotation.</text>
</comment>
<gene>
    <name evidence="11" type="ORF">KFE25_010614</name>
</gene>
<feature type="disulfide bond" evidence="5">
    <location>
        <begin position="377"/>
        <end position="390"/>
    </location>
</feature>
<dbReference type="PROSITE" id="PS00652">
    <property type="entry name" value="TNFR_NGFR_1"/>
    <property type="match status" value="1"/>
</dbReference>
<protein>
    <recommendedName>
        <fullName evidence="13">Kringle domain-containing protein</fullName>
    </recommendedName>
</protein>
<dbReference type="GO" id="GO:0004175">
    <property type="term" value="F:endopeptidase activity"/>
    <property type="evidence" value="ECO:0007669"/>
    <property type="project" value="TreeGrafter"/>
</dbReference>
<keyword evidence="7" id="KW-0812">Transmembrane</keyword>